<dbReference type="PANTHER" id="PTHR33265">
    <property type="entry name" value="AVR9/CF-9 RAPIDLY ELICITED PROTEIN-RELATED"/>
    <property type="match status" value="1"/>
</dbReference>
<dbReference type="Pfam" id="PF05553">
    <property type="entry name" value="DUF761"/>
    <property type="match status" value="1"/>
</dbReference>
<reference evidence="1" key="2">
    <citation type="submission" date="2023-04" db="EMBL/GenBank/DDBJ databases">
        <authorList>
            <person name="Bruccoleri R.E."/>
            <person name="Oakeley E.J."/>
            <person name="Faust A.-M."/>
            <person name="Dessus-Babus S."/>
            <person name="Altorfer M."/>
            <person name="Burckhardt D."/>
            <person name="Oertli M."/>
            <person name="Naumann U."/>
            <person name="Petersen F."/>
            <person name="Wong J."/>
        </authorList>
    </citation>
    <scope>NUCLEOTIDE SEQUENCE</scope>
    <source>
        <strain evidence="1">GSM-AAB239-AS_SAM_17_03QT</strain>
        <tissue evidence="1">Leaf</tissue>
    </source>
</reference>
<evidence type="ECO:0000313" key="2">
    <source>
        <dbReference type="Proteomes" id="UP001140949"/>
    </source>
</evidence>
<name>A0AAX6DQB7_IRIPA</name>
<sequence>MESSRPPTIAKKLWHIFQVVYYMLRKGMPKRKLMMDLHLLLKRGKIAGKALGSLMTFHSHHHHHHSSSSSTGNAAAASSAGSGSGFSCRSMDPNLSFYDPREVEFSCSNTPSYPSLAKHGKKRHHCGHRDYDYEAATAIAKAFEILNAEAASAAASDLEPSSSVAPSPMRTPMWRFGKSPAAVRQLRITDSPFPIKEDEVADGEVDKEAEEFIRRFYEQLRRQQSIGATPDYYRARRR</sequence>
<reference evidence="1" key="1">
    <citation type="journal article" date="2023" name="GigaByte">
        <title>Genome assembly of the bearded iris, Iris pallida Lam.</title>
        <authorList>
            <person name="Bruccoleri R.E."/>
            <person name="Oakeley E.J."/>
            <person name="Faust A.M.E."/>
            <person name="Altorfer M."/>
            <person name="Dessus-Babus S."/>
            <person name="Burckhardt D."/>
            <person name="Oertli M."/>
            <person name="Naumann U."/>
            <person name="Petersen F."/>
            <person name="Wong J."/>
        </authorList>
    </citation>
    <scope>NUCLEOTIDE SEQUENCE</scope>
    <source>
        <strain evidence="1">GSM-AAB239-AS_SAM_17_03QT</strain>
    </source>
</reference>
<dbReference type="Proteomes" id="UP001140949">
    <property type="component" value="Unassembled WGS sequence"/>
</dbReference>
<proteinExistence type="predicted"/>
<evidence type="ECO:0000313" key="1">
    <source>
        <dbReference type="EMBL" id="KAJ6793980.1"/>
    </source>
</evidence>
<dbReference type="EMBL" id="JANAVB010042618">
    <property type="protein sequence ID" value="KAJ6793980.1"/>
    <property type="molecule type" value="Genomic_DNA"/>
</dbReference>
<keyword evidence="2" id="KW-1185">Reference proteome</keyword>
<dbReference type="AlphaFoldDB" id="A0AAX6DQB7"/>
<dbReference type="InterPro" id="IPR008480">
    <property type="entry name" value="DUF761_pln"/>
</dbReference>
<dbReference type="PANTHER" id="PTHR33265:SF26">
    <property type="entry name" value="OS06G0554600 PROTEIN"/>
    <property type="match status" value="1"/>
</dbReference>
<accession>A0AAX6DQB7</accession>
<comment type="caution">
    <text evidence="1">The sequence shown here is derived from an EMBL/GenBank/DDBJ whole genome shotgun (WGS) entry which is preliminary data.</text>
</comment>
<protein>
    <recommendedName>
        <fullName evidence="3">Avr9/Cf-9 rapidly elicited protein 146</fullName>
    </recommendedName>
</protein>
<evidence type="ECO:0008006" key="3">
    <source>
        <dbReference type="Google" id="ProtNLM"/>
    </source>
</evidence>
<organism evidence="1 2">
    <name type="scientific">Iris pallida</name>
    <name type="common">Sweet iris</name>
    <dbReference type="NCBI Taxonomy" id="29817"/>
    <lineage>
        <taxon>Eukaryota</taxon>
        <taxon>Viridiplantae</taxon>
        <taxon>Streptophyta</taxon>
        <taxon>Embryophyta</taxon>
        <taxon>Tracheophyta</taxon>
        <taxon>Spermatophyta</taxon>
        <taxon>Magnoliopsida</taxon>
        <taxon>Liliopsida</taxon>
        <taxon>Asparagales</taxon>
        <taxon>Iridaceae</taxon>
        <taxon>Iridoideae</taxon>
        <taxon>Irideae</taxon>
        <taxon>Iris</taxon>
    </lineage>
</organism>
<gene>
    <name evidence="1" type="ORF">M6B38_233340</name>
</gene>